<accession>A0A2N3LEI6</accession>
<protein>
    <submittedName>
        <fullName evidence="1">Uncharacterized protein</fullName>
    </submittedName>
</protein>
<name>A0A2N3LEI6_9BACI</name>
<comment type="caution">
    <text evidence="1">The sequence shown here is derived from an EMBL/GenBank/DDBJ whole genome shotgun (WGS) entry which is preliminary data.</text>
</comment>
<evidence type="ECO:0000313" key="2">
    <source>
        <dbReference type="Proteomes" id="UP000233440"/>
    </source>
</evidence>
<keyword evidence="2" id="KW-1185">Reference proteome</keyword>
<organism evidence="1 2">
    <name type="scientific">Heyndrickxia camelliae</name>
    <dbReference type="NCBI Taxonomy" id="1707093"/>
    <lineage>
        <taxon>Bacteria</taxon>
        <taxon>Bacillati</taxon>
        <taxon>Bacillota</taxon>
        <taxon>Bacilli</taxon>
        <taxon>Bacillales</taxon>
        <taxon>Bacillaceae</taxon>
        <taxon>Heyndrickxia</taxon>
    </lineage>
</organism>
<gene>
    <name evidence="1" type="ORF">CWO92_21095</name>
</gene>
<proteinExistence type="predicted"/>
<dbReference type="AlphaFoldDB" id="A0A2N3LEI6"/>
<evidence type="ECO:0000313" key="1">
    <source>
        <dbReference type="EMBL" id="PKR83038.1"/>
    </source>
</evidence>
<dbReference type="EMBL" id="PIQO01000023">
    <property type="protein sequence ID" value="PKR83038.1"/>
    <property type="molecule type" value="Genomic_DNA"/>
</dbReference>
<sequence length="121" mass="14329">MNGKNYEKFKGIVTKTDSEISPKFEIDFNKLSELTNHHGEFLKKVKKYYELEKNRYQNIEVYISETMKGFGQGGDDIEIDIRICVVFYDDTHICLFGCHANHEKYPDILKSKRFITRRKPI</sequence>
<dbReference type="RefSeq" id="WP_101356183.1">
    <property type="nucleotide sequence ID" value="NZ_PIQO01000023.1"/>
</dbReference>
<dbReference type="Proteomes" id="UP000233440">
    <property type="component" value="Unassembled WGS sequence"/>
</dbReference>
<reference evidence="1 2" key="1">
    <citation type="submission" date="2017-11" db="EMBL/GenBank/DDBJ databases">
        <title>Bacillus camelliae sp. nov., isolated from pu'er tea.</title>
        <authorList>
            <person name="Niu L."/>
        </authorList>
    </citation>
    <scope>NUCLEOTIDE SEQUENCE [LARGE SCALE GENOMIC DNA]</scope>
    <source>
        <strain evidence="1 2">7578-1</strain>
    </source>
</reference>